<sequence>MELASIYSVQMDYIQSLVRYEREGFVYGFYQGKTFHSVFQPIVDRLGQVLAFEGLVRIWDEHGKSINPGDYFSSMTPGDEASVIATLLCGKLHSINLAHTAYRHSKLFINVSPSVFTLLANYRQSIEHLIYRLRCLRMVSSQIIYEITEFEESDLAGILQGKAYLEQYGIKTALDDYGACYATRERAMKIRAPYLKIDRSYVGDAKFVQQAVALARRIGAKTIAEGIETREQFEMCRESGVDYFQGYWIAKPMLSQRLDQYQPLVL</sequence>
<dbReference type="PANTHER" id="PTHR33121">
    <property type="entry name" value="CYCLIC DI-GMP PHOSPHODIESTERASE PDEF"/>
    <property type="match status" value="1"/>
</dbReference>
<dbReference type="CDD" id="cd01948">
    <property type="entry name" value="EAL"/>
    <property type="match status" value="1"/>
</dbReference>
<accession>A0A4Y8WAC6</accession>
<dbReference type="OrthoDB" id="1673646at2"/>
<proteinExistence type="predicted"/>
<organism evidence="2 3">
    <name type="scientific">Vibrio ouci</name>
    <dbReference type="NCBI Taxonomy" id="2499078"/>
    <lineage>
        <taxon>Bacteria</taxon>
        <taxon>Pseudomonadati</taxon>
        <taxon>Pseudomonadota</taxon>
        <taxon>Gammaproteobacteria</taxon>
        <taxon>Vibrionales</taxon>
        <taxon>Vibrionaceae</taxon>
        <taxon>Vibrio</taxon>
    </lineage>
</organism>
<dbReference type="PROSITE" id="PS50883">
    <property type="entry name" value="EAL"/>
    <property type="match status" value="1"/>
</dbReference>
<dbReference type="SUPFAM" id="SSF141868">
    <property type="entry name" value="EAL domain-like"/>
    <property type="match status" value="1"/>
</dbReference>
<gene>
    <name evidence="2" type="ORF">ELS82_21560</name>
</gene>
<evidence type="ECO:0000313" key="3">
    <source>
        <dbReference type="Proteomes" id="UP000297753"/>
    </source>
</evidence>
<dbReference type="AlphaFoldDB" id="A0A4Y8WAC6"/>
<feature type="domain" description="EAL" evidence="1">
    <location>
        <begin position="19"/>
        <end position="266"/>
    </location>
</feature>
<evidence type="ECO:0000313" key="2">
    <source>
        <dbReference type="EMBL" id="TFH89553.1"/>
    </source>
</evidence>
<dbReference type="GO" id="GO:0071111">
    <property type="term" value="F:cyclic-guanylate-specific phosphodiesterase activity"/>
    <property type="evidence" value="ECO:0007669"/>
    <property type="project" value="InterPro"/>
</dbReference>
<dbReference type="InterPro" id="IPR035919">
    <property type="entry name" value="EAL_sf"/>
</dbReference>
<protein>
    <submittedName>
        <fullName evidence="2">EAL domain-containing protein</fullName>
    </submittedName>
</protein>
<dbReference type="Pfam" id="PF00563">
    <property type="entry name" value="EAL"/>
    <property type="match status" value="1"/>
</dbReference>
<reference evidence="2 3" key="1">
    <citation type="submission" date="2019-01" db="EMBL/GenBank/DDBJ databases">
        <title>Vibrio BEI176 sp. nov, a marine bacterium isolated from China: eastern marignal seas.</title>
        <authorList>
            <person name="Li B."/>
        </authorList>
    </citation>
    <scope>NUCLEOTIDE SEQUENCE [LARGE SCALE GENOMIC DNA]</scope>
    <source>
        <strain evidence="2 3">BEI176</strain>
    </source>
</reference>
<dbReference type="Proteomes" id="UP000297753">
    <property type="component" value="Unassembled WGS sequence"/>
</dbReference>
<dbReference type="Gene3D" id="3.20.20.450">
    <property type="entry name" value="EAL domain"/>
    <property type="match status" value="1"/>
</dbReference>
<dbReference type="InterPro" id="IPR050706">
    <property type="entry name" value="Cyclic-di-GMP_PDE-like"/>
</dbReference>
<keyword evidence="3" id="KW-1185">Reference proteome</keyword>
<dbReference type="RefSeq" id="WP_134837283.1">
    <property type="nucleotide sequence ID" value="NZ_SATR01000058.1"/>
</dbReference>
<evidence type="ECO:0000259" key="1">
    <source>
        <dbReference type="PROSITE" id="PS50883"/>
    </source>
</evidence>
<comment type="caution">
    <text evidence="2">The sequence shown here is derived from an EMBL/GenBank/DDBJ whole genome shotgun (WGS) entry which is preliminary data.</text>
</comment>
<name>A0A4Y8WAC6_9VIBR</name>
<dbReference type="SMART" id="SM00052">
    <property type="entry name" value="EAL"/>
    <property type="match status" value="1"/>
</dbReference>
<dbReference type="PANTHER" id="PTHR33121:SF76">
    <property type="entry name" value="SIGNALING PROTEIN"/>
    <property type="match status" value="1"/>
</dbReference>
<dbReference type="InterPro" id="IPR001633">
    <property type="entry name" value="EAL_dom"/>
</dbReference>
<dbReference type="EMBL" id="SATR01000058">
    <property type="protein sequence ID" value="TFH89553.1"/>
    <property type="molecule type" value="Genomic_DNA"/>
</dbReference>